<name>A0A6J6VR94_9ZZZZ</name>
<dbReference type="InterPro" id="IPR023393">
    <property type="entry name" value="START-like_dom_sf"/>
</dbReference>
<dbReference type="InterPro" id="IPR019587">
    <property type="entry name" value="Polyketide_cyclase/dehydratase"/>
</dbReference>
<dbReference type="SUPFAM" id="SSF55961">
    <property type="entry name" value="Bet v1-like"/>
    <property type="match status" value="1"/>
</dbReference>
<dbReference type="AlphaFoldDB" id="A0A6J6VR94"/>
<dbReference type="Pfam" id="PF10604">
    <property type="entry name" value="Polyketide_cyc2"/>
    <property type="match status" value="1"/>
</dbReference>
<dbReference type="EMBL" id="CAEZXA010000156">
    <property type="protein sequence ID" value="CAB4684286.1"/>
    <property type="molecule type" value="Genomic_DNA"/>
</dbReference>
<evidence type="ECO:0000313" key="2">
    <source>
        <dbReference type="EMBL" id="CAB4684286.1"/>
    </source>
</evidence>
<reference evidence="3" key="1">
    <citation type="submission" date="2020-05" db="EMBL/GenBank/DDBJ databases">
        <authorList>
            <person name="Chiriac C."/>
            <person name="Salcher M."/>
            <person name="Ghai R."/>
            <person name="Kavagutti S V."/>
        </authorList>
    </citation>
    <scope>NUCLEOTIDE SEQUENCE</scope>
</reference>
<sequence length="149" mass="16555">MGRIRVAIDINASTQRVWDVVEPIERHVDWMADAVAIRFKTDQTRGTGTEFFCDTKVGPIKLVDEMKITSWVPMQAMGVTHTGVVTGTGEFTLEALSPSSTRFVWTEVLVFPWWLGGKLGALVGGQIVMKAIWRKNLRILKKLAEAPAA</sequence>
<dbReference type="Gene3D" id="3.30.530.20">
    <property type="match status" value="1"/>
</dbReference>
<dbReference type="CDD" id="cd07812">
    <property type="entry name" value="SRPBCC"/>
    <property type="match status" value="1"/>
</dbReference>
<dbReference type="EMBL" id="CAEZZL010000180">
    <property type="protein sequence ID" value="CAB4773495.1"/>
    <property type="molecule type" value="Genomic_DNA"/>
</dbReference>
<gene>
    <name evidence="2" type="ORF">UFOPK2334_01373</name>
    <name evidence="3" type="ORF">UFOPK2870_01447</name>
    <name evidence="1" type="ORF">UFOPK4179_00606</name>
</gene>
<protein>
    <submittedName>
        <fullName evidence="3">Unannotated protein</fullName>
    </submittedName>
</protein>
<evidence type="ECO:0000313" key="3">
    <source>
        <dbReference type="EMBL" id="CAB4773495.1"/>
    </source>
</evidence>
<accession>A0A6J6VR94</accession>
<evidence type="ECO:0000313" key="1">
    <source>
        <dbReference type="EMBL" id="CAB4367816.1"/>
    </source>
</evidence>
<organism evidence="3">
    <name type="scientific">freshwater metagenome</name>
    <dbReference type="NCBI Taxonomy" id="449393"/>
    <lineage>
        <taxon>unclassified sequences</taxon>
        <taxon>metagenomes</taxon>
        <taxon>ecological metagenomes</taxon>
    </lineage>
</organism>
<dbReference type="EMBL" id="CAETWZ010000044">
    <property type="protein sequence ID" value="CAB4367816.1"/>
    <property type="molecule type" value="Genomic_DNA"/>
</dbReference>
<proteinExistence type="predicted"/>